<gene>
    <name evidence="2" type="ORF">PF008_g12001</name>
</gene>
<dbReference type="EMBL" id="QXFY01000661">
    <property type="protein sequence ID" value="KAE9338569.1"/>
    <property type="molecule type" value="Genomic_DNA"/>
</dbReference>
<accession>A0A6G0RQP6</accession>
<comment type="caution">
    <text evidence="2">The sequence shown here is derived from an EMBL/GenBank/DDBJ whole genome shotgun (WGS) entry which is preliminary data.</text>
</comment>
<proteinExistence type="predicted"/>
<evidence type="ECO:0000256" key="1">
    <source>
        <dbReference type="SAM" id="SignalP"/>
    </source>
</evidence>
<organism evidence="2 3">
    <name type="scientific">Phytophthora fragariae</name>
    <dbReference type="NCBI Taxonomy" id="53985"/>
    <lineage>
        <taxon>Eukaryota</taxon>
        <taxon>Sar</taxon>
        <taxon>Stramenopiles</taxon>
        <taxon>Oomycota</taxon>
        <taxon>Peronosporomycetes</taxon>
        <taxon>Peronosporales</taxon>
        <taxon>Peronosporaceae</taxon>
        <taxon>Phytophthora</taxon>
    </lineage>
</organism>
<feature type="chain" id="PRO_5026312724" evidence="1">
    <location>
        <begin position="24"/>
        <end position="66"/>
    </location>
</feature>
<dbReference type="Proteomes" id="UP000486351">
    <property type="component" value="Unassembled WGS sequence"/>
</dbReference>
<keyword evidence="1" id="KW-0732">Signal</keyword>
<reference evidence="2 3" key="1">
    <citation type="submission" date="2018-09" db="EMBL/GenBank/DDBJ databases">
        <title>Genomic investigation of the strawberry pathogen Phytophthora fragariae indicates pathogenicity is determined by transcriptional variation in three key races.</title>
        <authorList>
            <person name="Adams T.M."/>
            <person name="Armitage A.D."/>
            <person name="Sobczyk M.K."/>
            <person name="Bates H.J."/>
            <person name="Dunwell J.M."/>
            <person name="Nellist C.F."/>
            <person name="Harrison R.J."/>
        </authorList>
    </citation>
    <scope>NUCLEOTIDE SEQUENCE [LARGE SCALE GENOMIC DNA]</scope>
    <source>
        <strain evidence="2 3">NOV-77</strain>
    </source>
</reference>
<evidence type="ECO:0000313" key="3">
    <source>
        <dbReference type="Proteomes" id="UP000486351"/>
    </source>
</evidence>
<feature type="signal peptide" evidence="1">
    <location>
        <begin position="1"/>
        <end position="23"/>
    </location>
</feature>
<evidence type="ECO:0000313" key="2">
    <source>
        <dbReference type="EMBL" id="KAE9338569.1"/>
    </source>
</evidence>
<protein>
    <submittedName>
        <fullName evidence="2">Uncharacterized protein</fullName>
    </submittedName>
</protein>
<dbReference type="AlphaFoldDB" id="A0A6G0RQP6"/>
<name>A0A6G0RQP6_9STRA</name>
<sequence length="66" mass="7693">MLPRVGRWVHLCMGTLLVPLAWCTVQQYDGLLQLTTRDSDVRRLRRRWEASETSVQALRTGARVLR</sequence>